<evidence type="ECO:0000313" key="12">
    <source>
        <dbReference type="Proteomes" id="UP000494256"/>
    </source>
</evidence>
<keyword evidence="6" id="KW-0539">Nucleus</keyword>
<evidence type="ECO:0000313" key="11">
    <source>
        <dbReference type="Proteomes" id="UP000494106"/>
    </source>
</evidence>
<evidence type="ECO:0000259" key="8">
    <source>
        <dbReference type="SMART" id="SM00479"/>
    </source>
</evidence>
<evidence type="ECO:0000256" key="6">
    <source>
        <dbReference type="ARBA" id="ARBA00023242"/>
    </source>
</evidence>
<dbReference type="InterPro" id="IPR012337">
    <property type="entry name" value="RNaseH-like_sf"/>
</dbReference>
<evidence type="ECO:0000256" key="2">
    <source>
        <dbReference type="ARBA" id="ARBA00006357"/>
    </source>
</evidence>
<comment type="subcellular location">
    <subcellularLocation>
        <location evidence="1">Nucleus</location>
    </subcellularLocation>
</comment>
<accession>A0A8S1ANN6</accession>
<dbReference type="FunFam" id="3.30.420.10:FF:000019">
    <property type="entry name" value="RNA exonuclease NEF-sp"/>
    <property type="match status" value="1"/>
</dbReference>
<comment type="caution">
    <text evidence="9">The sequence shown here is derived from an EMBL/GenBank/DDBJ whole genome shotgun (WGS) entry which is preliminary data.</text>
</comment>
<name>A0A8S1ANN6_ARCPL</name>
<keyword evidence="3" id="KW-0540">Nuclease</keyword>
<dbReference type="InterPro" id="IPR013520">
    <property type="entry name" value="Ribonucl_H"/>
</dbReference>
<evidence type="ECO:0000256" key="5">
    <source>
        <dbReference type="ARBA" id="ARBA00022839"/>
    </source>
</evidence>
<dbReference type="Proteomes" id="UP000494256">
    <property type="component" value="Unassembled WGS sequence"/>
</dbReference>
<proteinExistence type="inferred from homology"/>
<evidence type="ECO:0000256" key="1">
    <source>
        <dbReference type="ARBA" id="ARBA00004123"/>
    </source>
</evidence>
<feature type="region of interest" description="Disordered" evidence="7">
    <location>
        <begin position="1"/>
        <end position="23"/>
    </location>
</feature>
<protein>
    <recommendedName>
        <fullName evidence="8">Exonuclease domain-containing protein</fullName>
    </recommendedName>
</protein>
<dbReference type="EMBL" id="CADEBC010000550">
    <property type="protein sequence ID" value="CAB3251603.1"/>
    <property type="molecule type" value="Genomic_DNA"/>
</dbReference>
<dbReference type="SUPFAM" id="SSF53098">
    <property type="entry name" value="Ribonuclease H-like"/>
    <property type="match status" value="1"/>
</dbReference>
<dbReference type="GO" id="GO:0004527">
    <property type="term" value="F:exonuclease activity"/>
    <property type="evidence" value="ECO:0007669"/>
    <property type="project" value="UniProtKB-KW"/>
</dbReference>
<dbReference type="InterPro" id="IPR047021">
    <property type="entry name" value="REXO1/3/4-like"/>
</dbReference>
<dbReference type="Proteomes" id="UP000494106">
    <property type="component" value="Unassembled WGS sequence"/>
</dbReference>
<dbReference type="InterPro" id="IPR036397">
    <property type="entry name" value="RNaseH_sf"/>
</dbReference>
<evidence type="ECO:0000313" key="10">
    <source>
        <dbReference type="EMBL" id="CAB3259896.1"/>
    </source>
</evidence>
<keyword evidence="11" id="KW-1185">Reference proteome</keyword>
<dbReference type="Pfam" id="PF00929">
    <property type="entry name" value="RNase_T"/>
    <property type="match status" value="1"/>
</dbReference>
<dbReference type="SMART" id="SM00479">
    <property type="entry name" value="EXOIII"/>
    <property type="match status" value="1"/>
</dbReference>
<dbReference type="AlphaFoldDB" id="A0A8S1ANN6"/>
<keyword evidence="5" id="KW-0269">Exonuclease</keyword>
<dbReference type="InterPro" id="IPR034922">
    <property type="entry name" value="REX1-like_exo"/>
</dbReference>
<keyword evidence="4" id="KW-0378">Hydrolase</keyword>
<comment type="similarity">
    <text evidence="2">Belongs to the REXO1/REXO3 family.</text>
</comment>
<evidence type="ECO:0000313" key="9">
    <source>
        <dbReference type="EMBL" id="CAB3251603.1"/>
    </source>
</evidence>
<dbReference type="PANTHER" id="PTHR12801:SF82">
    <property type="entry name" value="RNA EXONUCLEASE 5"/>
    <property type="match status" value="1"/>
</dbReference>
<reference evidence="11 12" key="1">
    <citation type="submission" date="2020-04" db="EMBL/GenBank/DDBJ databases">
        <authorList>
            <person name="Wallbank WR R."/>
            <person name="Pardo Diaz C."/>
            <person name="Kozak K."/>
            <person name="Martin S."/>
            <person name="Jiggins C."/>
            <person name="Moest M."/>
            <person name="Warren A I."/>
            <person name="Byers J.R.P. K."/>
            <person name="Montejo-Kovacevich G."/>
            <person name="Yen C E."/>
        </authorList>
    </citation>
    <scope>NUCLEOTIDE SEQUENCE [LARGE SCALE GENOMIC DNA]</scope>
</reference>
<feature type="compositionally biased region" description="Basic and acidic residues" evidence="7">
    <location>
        <begin position="13"/>
        <end position="23"/>
    </location>
</feature>
<gene>
    <name evidence="9" type="ORF">APLA_LOCUS13122</name>
    <name evidence="10" type="ORF">APLA_LOCUS16824</name>
</gene>
<feature type="compositionally biased region" description="Basic residues" evidence="7">
    <location>
        <begin position="1"/>
        <end position="12"/>
    </location>
</feature>
<dbReference type="OrthoDB" id="3996471at2759"/>
<dbReference type="GO" id="GO:0003676">
    <property type="term" value="F:nucleic acid binding"/>
    <property type="evidence" value="ECO:0007669"/>
    <property type="project" value="InterPro"/>
</dbReference>
<dbReference type="EMBL" id="CADEBD010000745">
    <property type="protein sequence ID" value="CAB3259896.1"/>
    <property type="molecule type" value="Genomic_DNA"/>
</dbReference>
<evidence type="ECO:0000256" key="7">
    <source>
        <dbReference type="SAM" id="MobiDB-lite"/>
    </source>
</evidence>
<dbReference type="PANTHER" id="PTHR12801">
    <property type="entry name" value="RNA EXONUCLEASE REXO1 / RECO3 FAMILY MEMBER-RELATED"/>
    <property type="match status" value="1"/>
</dbReference>
<evidence type="ECO:0000256" key="3">
    <source>
        <dbReference type="ARBA" id="ARBA00022722"/>
    </source>
</evidence>
<evidence type="ECO:0000256" key="4">
    <source>
        <dbReference type="ARBA" id="ARBA00022801"/>
    </source>
</evidence>
<feature type="domain" description="Exonuclease" evidence="8">
    <location>
        <begin position="252"/>
        <end position="411"/>
    </location>
</feature>
<dbReference type="GO" id="GO:0005634">
    <property type="term" value="C:nucleus"/>
    <property type="evidence" value="ECO:0007669"/>
    <property type="project" value="UniProtKB-SubCell"/>
</dbReference>
<dbReference type="CDD" id="cd06145">
    <property type="entry name" value="REX1_like"/>
    <property type="match status" value="1"/>
</dbReference>
<organism evidence="9 11">
    <name type="scientific">Arctia plantaginis</name>
    <name type="common">Wood tiger moth</name>
    <name type="synonym">Phalaena plantaginis</name>
    <dbReference type="NCBI Taxonomy" id="874455"/>
    <lineage>
        <taxon>Eukaryota</taxon>
        <taxon>Metazoa</taxon>
        <taxon>Ecdysozoa</taxon>
        <taxon>Arthropoda</taxon>
        <taxon>Hexapoda</taxon>
        <taxon>Insecta</taxon>
        <taxon>Pterygota</taxon>
        <taxon>Neoptera</taxon>
        <taxon>Endopterygota</taxon>
        <taxon>Lepidoptera</taxon>
        <taxon>Glossata</taxon>
        <taxon>Ditrysia</taxon>
        <taxon>Noctuoidea</taxon>
        <taxon>Erebidae</taxon>
        <taxon>Arctiinae</taxon>
        <taxon>Arctia</taxon>
    </lineage>
</organism>
<sequence length="569" mass="64350">MSKTSSSRKRHAHEVDKNGHTRNDLNHKVIEKAVKKRKKTVSQFRLKLNGEHASLSIEPNERVPLTLTDIQYLLLHSLLGNLNLTESPRWYVLDKCDGIKQTACFILEGISIKHWERHSNEFENSKNIFKNFVEIVTPSLYSGSLVQELALVPLSEADKESLIYKYGSMNLALEARKDLMVMMKAVFPIGNEVSPQINLQSEDKFPRTQLILSAWQLIEENYPLPLKGKLSHAYSDYILTKDEYAPVTATSPLFGVDCEMCLTNEGSELTRISIVNEKHKTVYDSLVKPYNQITDYLTRFSGITKPLLENVTKRLEDVQSDLRSLLPADAILVGQSLNSDLHALKMMHPYIIDTSLVYNFTGQRTRKPKLQTLAREFLSEKIQVGNKGHCSTEDALTALKLVQLKLSKSLEYGDAVHTNRQQYKENVVKMIKTPQVALSIFNHMLEKKKSSLIVGCDDITGDYHTYLTQAKESLSAQLKKGKPKRIKLVTVDGVNEVISSFKDSIGDFNFSMAHLKLDISEEKELEEIKVIDTWIKNIWDCLASASLCVVIFGGTSEDNGLAMIKVKNT</sequence>
<dbReference type="Gene3D" id="3.30.420.10">
    <property type="entry name" value="Ribonuclease H-like superfamily/Ribonuclease H"/>
    <property type="match status" value="1"/>
</dbReference>